<accession>A0AA39IUH7</accession>
<name>A0AA39IUH7_9AGAR</name>
<feature type="domain" description="Luciferase" evidence="1">
    <location>
        <begin position="2"/>
        <end position="41"/>
    </location>
</feature>
<organism evidence="2 3">
    <name type="scientific">Armillaria borealis</name>
    <dbReference type="NCBI Taxonomy" id="47425"/>
    <lineage>
        <taxon>Eukaryota</taxon>
        <taxon>Fungi</taxon>
        <taxon>Dikarya</taxon>
        <taxon>Basidiomycota</taxon>
        <taxon>Agaricomycotina</taxon>
        <taxon>Agaricomycetes</taxon>
        <taxon>Agaricomycetidae</taxon>
        <taxon>Agaricales</taxon>
        <taxon>Marasmiineae</taxon>
        <taxon>Physalacriaceae</taxon>
        <taxon>Armillaria</taxon>
    </lineage>
</organism>
<proteinExistence type="predicted"/>
<sequence length="87" mass="10136">MGERHPFSGARRVISLPKEYLMIYGPRDDEELAIIERIIKAGVGYMTNCREGHLKQMLDAVKRRECHLIVSSPHISNRVYDRRKVLD</sequence>
<keyword evidence="3" id="KW-1185">Reference proteome</keyword>
<reference evidence="2" key="1">
    <citation type="submission" date="2023-06" db="EMBL/GenBank/DDBJ databases">
        <authorList>
            <consortium name="Lawrence Berkeley National Laboratory"/>
            <person name="Ahrendt S."/>
            <person name="Sahu N."/>
            <person name="Indic B."/>
            <person name="Wong-Bajracharya J."/>
            <person name="Merenyi Z."/>
            <person name="Ke H.-M."/>
            <person name="Monk M."/>
            <person name="Kocsube S."/>
            <person name="Drula E."/>
            <person name="Lipzen A."/>
            <person name="Balint B."/>
            <person name="Henrissat B."/>
            <person name="Andreopoulos B."/>
            <person name="Martin F.M."/>
            <person name="Harder C.B."/>
            <person name="Rigling D."/>
            <person name="Ford K.L."/>
            <person name="Foster G.D."/>
            <person name="Pangilinan J."/>
            <person name="Papanicolaou A."/>
            <person name="Barry K."/>
            <person name="LaButti K."/>
            <person name="Viragh M."/>
            <person name="Koriabine M."/>
            <person name="Yan M."/>
            <person name="Riley R."/>
            <person name="Champramary S."/>
            <person name="Plett K.L."/>
            <person name="Tsai I.J."/>
            <person name="Slot J."/>
            <person name="Sipos G."/>
            <person name="Plett J."/>
            <person name="Nagy L.G."/>
            <person name="Grigoriev I.V."/>
        </authorList>
    </citation>
    <scope>NUCLEOTIDE SEQUENCE</scope>
    <source>
        <strain evidence="2">FPL87.14</strain>
    </source>
</reference>
<dbReference type="AlphaFoldDB" id="A0AA39IUH7"/>
<gene>
    <name evidence="2" type="ORF">EV421DRAFT_245678</name>
</gene>
<dbReference type="InterPro" id="IPR040841">
    <property type="entry name" value="Luciferase_dom"/>
</dbReference>
<evidence type="ECO:0000259" key="1">
    <source>
        <dbReference type="Pfam" id="PF17648"/>
    </source>
</evidence>
<dbReference type="Proteomes" id="UP001175226">
    <property type="component" value="Unassembled WGS sequence"/>
</dbReference>
<evidence type="ECO:0000313" key="2">
    <source>
        <dbReference type="EMBL" id="KAK0430716.1"/>
    </source>
</evidence>
<dbReference type="Pfam" id="PF17648">
    <property type="entry name" value="Luciferase"/>
    <property type="match status" value="1"/>
</dbReference>
<dbReference type="EMBL" id="JAUEPT010000136">
    <property type="protein sequence ID" value="KAK0430716.1"/>
    <property type="molecule type" value="Genomic_DNA"/>
</dbReference>
<protein>
    <recommendedName>
        <fullName evidence="1">Luciferase domain-containing protein</fullName>
    </recommendedName>
</protein>
<evidence type="ECO:0000313" key="3">
    <source>
        <dbReference type="Proteomes" id="UP001175226"/>
    </source>
</evidence>
<comment type="caution">
    <text evidence="2">The sequence shown here is derived from an EMBL/GenBank/DDBJ whole genome shotgun (WGS) entry which is preliminary data.</text>
</comment>